<dbReference type="STRING" id="1484.SA87_02860"/>
<dbReference type="InterPro" id="IPR024042">
    <property type="entry name" value="TM1646-like_dom_sf"/>
</dbReference>
<sequence>MRATFEAARPGGGWRTAELAQALGVRSFHPAAETTSEATATGAGFRAALLLADGHPLSGLWAELEAAGRRLVTERSPAALARYRAVVQAFVARALDEVEPATETTVSGGRARRFRLVRRIDAALLRLAEALTVAPAVELLAALGALEGLLLDLIA</sequence>
<protein>
    <submittedName>
        <fullName evidence="1">Uncharacterized protein</fullName>
    </submittedName>
</protein>
<reference evidence="1 2" key="1">
    <citation type="submission" date="2015-09" db="EMBL/GenBank/DDBJ databases">
        <title>Draft genome sequence of Hydrogenibacillus schlegelii DSM 2000.</title>
        <authorList>
            <person name="Hemp J."/>
        </authorList>
    </citation>
    <scope>NUCLEOTIDE SEQUENCE [LARGE SCALE GENOMIC DNA]</scope>
    <source>
        <strain evidence="1 2">MA 48</strain>
    </source>
</reference>
<keyword evidence="2" id="KW-1185">Reference proteome</keyword>
<dbReference type="AlphaFoldDB" id="A0A132N8J3"/>
<evidence type="ECO:0000313" key="2">
    <source>
        <dbReference type="Proteomes" id="UP000243024"/>
    </source>
</evidence>
<organism evidence="1 2">
    <name type="scientific">Hydrogenibacillus schlegelii</name>
    <name type="common">Bacillus schlegelii</name>
    <dbReference type="NCBI Taxonomy" id="1484"/>
    <lineage>
        <taxon>Bacteria</taxon>
        <taxon>Bacillati</taxon>
        <taxon>Bacillota</taxon>
        <taxon>Bacilli</taxon>
        <taxon>Bacillales</taxon>
        <taxon>Bacillales Family X. Incertae Sedis</taxon>
        <taxon>Hydrogenibacillus</taxon>
    </lineage>
</organism>
<name>A0A132N8J3_HYDSH</name>
<dbReference type="RefSeq" id="WP_066202934.1">
    <property type="nucleotide sequence ID" value="NZ_CBCSAS010000002.1"/>
</dbReference>
<proteinExistence type="predicted"/>
<comment type="caution">
    <text evidence="1">The sequence shown here is derived from an EMBL/GenBank/DDBJ whole genome shotgun (WGS) entry which is preliminary data.</text>
</comment>
<dbReference type="EMBL" id="JXBB01000055">
    <property type="protein sequence ID" value="OAR03588.1"/>
    <property type="molecule type" value="Genomic_DNA"/>
</dbReference>
<gene>
    <name evidence="1" type="ORF">SA87_02860</name>
</gene>
<dbReference type="SUPFAM" id="SSF158397">
    <property type="entry name" value="TM1646-like"/>
    <property type="match status" value="1"/>
</dbReference>
<dbReference type="Gene3D" id="1.20.120.490">
    <property type="entry name" value="Hypothetical protein TM1646-like domain"/>
    <property type="match status" value="1"/>
</dbReference>
<dbReference type="InterPro" id="IPR005585">
    <property type="entry name" value="DUF327"/>
</dbReference>
<dbReference type="Proteomes" id="UP000243024">
    <property type="component" value="Unassembled WGS sequence"/>
</dbReference>
<evidence type="ECO:0000313" key="1">
    <source>
        <dbReference type="EMBL" id="OAR03588.1"/>
    </source>
</evidence>
<accession>A0A132N8J3</accession>
<dbReference type="Pfam" id="PF03885">
    <property type="entry name" value="DUF327"/>
    <property type="match status" value="1"/>
</dbReference>